<accession>A0A1M5V6G2</accession>
<protein>
    <submittedName>
        <fullName evidence="3">CRISPR-associated protein Cas5h</fullName>
    </submittedName>
</protein>
<dbReference type="Gene3D" id="3.30.70.2660">
    <property type="match status" value="1"/>
</dbReference>
<dbReference type="InterPro" id="IPR013421">
    <property type="entry name" value="CRISPR-assoc_prot_Cas5_HALMA"/>
</dbReference>
<keyword evidence="4" id="KW-1185">Reference proteome</keyword>
<dbReference type="Proteomes" id="UP000184526">
    <property type="component" value="Unassembled WGS sequence"/>
</dbReference>
<keyword evidence="1" id="KW-0051">Antiviral defense</keyword>
<dbReference type="STRING" id="1121306.SAMN02745196_01133"/>
<dbReference type="GO" id="GO:0051607">
    <property type="term" value="P:defense response to virus"/>
    <property type="evidence" value="ECO:0007669"/>
    <property type="project" value="UniProtKB-KW"/>
</dbReference>
<evidence type="ECO:0000313" key="4">
    <source>
        <dbReference type="Proteomes" id="UP000184526"/>
    </source>
</evidence>
<dbReference type="AlphaFoldDB" id="A0A1M5V6G2"/>
<keyword evidence="2" id="KW-0812">Transmembrane</keyword>
<feature type="transmembrane region" description="Helical" evidence="2">
    <location>
        <begin position="31"/>
        <end position="50"/>
    </location>
</feature>
<gene>
    <name evidence="3" type="ORF">SAMN02745196_01133</name>
</gene>
<name>A0A1M5V6G2_9CLOT</name>
<dbReference type="OrthoDB" id="5363158at2"/>
<organism evidence="3 4">
    <name type="scientific">Clostridium collagenovorans DSM 3089</name>
    <dbReference type="NCBI Taxonomy" id="1121306"/>
    <lineage>
        <taxon>Bacteria</taxon>
        <taxon>Bacillati</taxon>
        <taxon>Bacillota</taxon>
        <taxon>Clostridia</taxon>
        <taxon>Eubacteriales</taxon>
        <taxon>Clostridiaceae</taxon>
        <taxon>Clostridium</taxon>
    </lineage>
</organism>
<keyword evidence="2" id="KW-1133">Transmembrane helix</keyword>
<dbReference type="EMBL" id="FQXP01000004">
    <property type="protein sequence ID" value="SHH70801.1"/>
    <property type="molecule type" value="Genomic_DNA"/>
</dbReference>
<dbReference type="NCBIfam" id="TIGR02592">
    <property type="entry name" value="cas_Cas5h"/>
    <property type="match status" value="1"/>
</dbReference>
<evidence type="ECO:0000256" key="1">
    <source>
        <dbReference type="ARBA" id="ARBA00023118"/>
    </source>
</evidence>
<proteinExistence type="predicted"/>
<dbReference type="InterPro" id="IPR013422">
    <property type="entry name" value="CRISPR-assoc_prot_Cas5_N"/>
</dbReference>
<keyword evidence="2" id="KW-0472">Membrane</keyword>
<evidence type="ECO:0000313" key="3">
    <source>
        <dbReference type="EMBL" id="SHH70801.1"/>
    </source>
</evidence>
<dbReference type="RefSeq" id="WP_072830921.1">
    <property type="nucleotide sequence ID" value="NZ_FQXP01000004.1"/>
</dbReference>
<sequence length="271" mass="31950">MEILKFTLSGDTAFFKKPDVNSYYYFTYGNIHKIALMGIMGAILGFGGYNQQKIKNDIKKSSKSKELAVYPEFYERLKDIELSIVPLQDKGYTNKKVQVFNNSVGYASKEEGGNLIVKEQWLEKPIWDIYISLNDEKYTEELRDILKEFKERMINRNFVYIPYLGKNDHYANITDVKIYEDAKKTYLKQGEITDIYGLALDSMFSLENDSMEEDDLFETEVKWKYQERLPIELENSWNQYITSSCINTNFKLRAKSETYIFEIDGKRLFFL</sequence>
<dbReference type="NCBIfam" id="TIGR02593">
    <property type="entry name" value="CRISPR_cas5"/>
    <property type="match status" value="1"/>
</dbReference>
<evidence type="ECO:0000256" key="2">
    <source>
        <dbReference type="SAM" id="Phobius"/>
    </source>
</evidence>
<reference evidence="3 4" key="1">
    <citation type="submission" date="2016-11" db="EMBL/GenBank/DDBJ databases">
        <authorList>
            <person name="Jaros S."/>
            <person name="Januszkiewicz K."/>
            <person name="Wedrychowicz H."/>
        </authorList>
    </citation>
    <scope>NUCLEOTIDE SEQUENCE [LARGE SCALE GENOMIC DNA]</scope>
    <source>
        <strain evidence="3 4">DSM 3089</strain>
    </source>
</reference>